<evidence type="ECO:0000313" key="3">
    <source>
        <dbReference type="EMBL" id="MDC8770041.1"/>
    </source>
</evidence>
<name>A0ABT5KB94_9BURK</name>
<dbReference type="EMBL" id="JAQQXT010000001">
    <property type="protein sequence ID" value="MDC8770041.1"/>
    <property type="molecule type" value="Genomic_DNA"/>
</dbReference>
<dbReference type="Gene3D" id="3.40.190.10">
    <property type="entry name" value="Periplasmic binding protein-like II"/>
    <property type="match status" value="2"/>
</dbReference>
<organism evidence="3 4">
    <name type="scientific">Roseateles albus</name>
    <dbReference type="NCBI Taxonomy" id="2987525"/>
    <lineage>
        <taxon>Bacteria</taxon>
        <taxon>Pseudomonadati</taxon>
        <taxon>Pseudomonadota</taxon>
        <taxon>Betaproteobacteria</taxon>
        <taxon>Burkholderiales</taxon>
        <taxon>Sphaerotilaceae</taxon>
        <taxon>Roseateles</taxon>
    </lineage>
</organism>
<keyword evidence="1 2" id="KW-0732">Signal</keyword>
<protein>
    <submittedName>
        <fullName evidence="3">ABC transporter substrate-binding protein</fullName>
    </submittedName>
</protein>
<dbReference type="Pfam" id="PF13343">
    <property type="entry name" value="SBP_bac_6"/>
    <property type="match status" value="1"/>
</dbReference>
<evidence type="ECO:0000256" key="2">
    <source>
        <dbReference type="SAM" id="SignalP"/>
    </source>
</evidence>
<feature type="signal peptide" evidence="2">
    <location>
        <begin position="1"/>
        <end position="21"/>
    </location>
</feature>
<reference evidence="3 4" key="1">
    <citation type="submission" date="2022-10" db="EMBL/GenBank/DDBJ databases">
        <title>Paucibacter sp. hw1 Genome sequencing.</title>
        <authorList>
            <person name="Park S."/>
        </authorList>
    </citation>
    <scope>NUCLEOTIDE SEQUENCE [LARGE SCALE GENOMIC DNA]</scope>
    <source>
        <strain evidence="4">hw1</strain>
    </source>
</reference>
<keyword evidence="4" id="KW-1185">Reference proteome</keyword>
<dbReference type="PANTHER" id="PTHR30006">
    <property type="entry name" value="THIAMINE-BINDING PERIPLASMIC PROTEIN-RELATED"/>
    <property type="match status" value="1"/>
</dbReference>
<dbReference type="RefSeq" id="WP_273598533.1">
    <property type="nucleotide sequence ID" value="NZ_JAQQXT010000001.1"/>
</dbReference>
<dbReference type="Proteomes" id="UP001221189">
    <property type="component" value="Unassembled WGS sequence"/>
</dbReference>
<sequence>MIALRCLLISVCLACCQAVGAADGALKVTDLATDIAPGAAKDMAALAAAARAEGHIHSAGMPDTWANWRSTWADLRRLYGIKHVDENMNSAVIISRMAAEGPLASLDIGDVGFEYGAIARGRGISRPHKPALWAQIPAWAKDEEGFWALAYTGTIAFLVNTRRTGGQVPRSWQELFEGRYSVGIGEVGSSAQSSASVLAAAIALGGDESNLQPALQQFAKLAQQGRLVLRNPGPARLEQAAVDVFLMWDFLALSQRDKLPKPTDYAVLIPADGSVTSGYTTVLNRHAAHPNAAELAREYIFSDAGQLNLAQGFARPIRIEHLQLPEALRLRLLDGAQYKNARVIKPFVWAWEVKKLPMLWQREVLAKQAGAP</sequence>
<dbReference type="PANTHER" id="PTHR30006:SF2">
    <property type="entry name" value="ABC TRANSPORTER SUBSTRATE-BINDING PROTEIN"/>
    <property type="match status" value="1"/>
</dbReference>
<dbReference type="SUPFAM" id="SSF53850">
    <property type="entry name" value="Periplasmic binding protein-like II"/>
    <property type="match status" value="1"/>
</dbReference>
<proteinExistence type="predicted"/>
<accession>A0ABT5KB94</accession>
<feature type="chain" id="PRO_5046037521" evidence="2">
    <location>
        <begin position="22"/>
        <end position="372"/>
    </location>
</feature>
<evidence type="ECO:0000256" key="1">
    <source>
        <dbReference type="ARBA" id="ARBA00022729"/>
    </source>
</evidence>
<comment type="caution">
    <text evidence="3">The sequence shown here is derived from an EMBL/GenBank/DDBJ whole genome shotgun (WGS) entry which is preliminary data.</text>
</comment>
<evidence type="ECO:0000313" key="4">
    <source>
        <dbReference type="Proteomes" id="UP001221189"/>
    </source>
</evidence>
<gene>
    <name evidence="3" type="ORF">PRZ03_00560</name>
</gene>